<keyword evidence="5" id="KW-1185">Reference proteome</keyword>
<feature type="domain" description="Glucose-methanol-choline oxidoreductase N-terminal" evidence="3">
    <location>
        <begin position="280"/>
        <end position="294"/>
    </location>
</feature>
<keyword evidence="2" id="KW-0274">FAD</keyword>
<dbReference type="PROSITE" id="PS00624">
    <property type="entry name" value="GMC_OXRED_2"/>
    <property type="match status" value="1"/>
</dbReference>
<dbReference type="InterPro" id="IPR036188">
    <property type="entry name" value="FAD/NAD-bd_sf"/>
</dbReference>
<dbReference type="PIRSF" id="PIRSF000137">
    <property type="entry name" value="Alcohol_oxidase"/>
    <property type="match status" value="1"/>
</dbReference>
<organism evidence="4 5">
    <name type="scientific">Xylaria grammica</name>
    <dbReference type="NCBI Taxonomy" id="363999"/>
    <lineage>
        <taxon>Eukaryota</taxon>
        <taxon>Fungi</taxon>
        <taxon>Dikarya</taxon>
        <taxon>Ascomycota</taxon>
        <taxon>Pezizomycotina</taxon>
        <taxon>Sordariomycetes</taxon>
        <taxon>Xylariomycetidae</taxon>
        <taxon>Xylariales</taxon>
        <taxon>Xylariaceae</taxon>
        <taxon>Xylaria</taxon>
    </lineage>
</organism>
<dbReference type="PANTHER" id="PTHR11552:SF78">
    <property type="entry name" value="GLUCOSE-METHANOL-CHOLINE OXIDOREDUCTASE N-TERMINAL DOMAIN-CONTAINING PROTEIN"/>
    <property type="match status" value="1"/>
</dbReference>
<dbReference type="PANTHER" id="PTHR11552">
    <property type="entry name" value="GLUCOSE-METHANOL-CHOLINE GMC OXIDOREDUCTASE"/>
    <property type="match status" value="1"/>
</dbReference>
<dbReference type="STRING" id="363999.A0A439DIQ6"/>
<dbReference type="Gene3D" id="3.50.50.60">
    <property type="entry name" value="FAD/NAD(P)-binding domain"/>
    <property type="match status" value="1"/>
</dbReference>
<comment type="caution">
    <text evidence="4">The sequence shown here is derived from an EMBL/GenBank/DDBJ whole genome shotgun (WGS) entry which is preliminary data.</text>
</comment>
<dbReference type="InterPro" id="IPR000172">
    <property type="entry name" value="GMC_OxRdtase_N"/>
</dbReference>
<gene>
    <name evidence="4" type="ORF">EKO27_g827</name>
</gene>
<dbReference type="GO" id="GO:0016614">
    <property type="term" value="F:oxidoreductase activity, acting on CH-OH group of donors"/>
    <property type="evidence" value="ECO:0007669"/>
    <property type="project" value="InterPro"/>
</dbReference>
<evidence type="ECO:0000256" key="2">
    <source>
        <dbReference type="PIRSR" id="PIRSR000137-2"/>
    </source>
</evidence>
<sequence length="603" mass="66262">MQVHYNLSETDNLEEVDVIVAGGGSAGCIIASRLADANRDLSILVIEGGTTNENVVDLMYPAFMAKSLGPESRYNHYYKAVRSEALGSRELAVPTGGVLGGGSSVNLMAYTRAQRSDFDFWGIDGWGAADMLPYMRKLETYNGPDEAQCHGSNGPMQVSGDTFRSLRLEDSFVDAVKACGWPEIQDLQTMDANNGVQRAMRYVDLNGKRQDTANKYLLPRTAGGRHPNLHVLLETEVIRVILENQTAVGVECQSNPSFREATSLPAQKIRARKMVIVSSGALGSPLILERSGIGDHEILKAAGIEPVINLPGVGSDYQDHQLMVYSYKSCLAPEETLDSIICGRASPEELIDNNRSILGWNGIDAYCKLRPTDADISTFSLDLEKAWNRDFRDMADRPLMMVSLCAYFPGDSTQLPGDQYFSIAAFTPYPYSRGHIHITGPTLRDAPNFETGFFSDAHAIDMKKHLWFYKKQRDIARRMTVFRGELEITHPKFPTTSKAACVSGSSQIDAPDIKYSDQDDAIIESWLRHNVGTTWHSMGTCKMALRENGGVVDPELNVYGVRRLKVIDLSIPPVNMAANTNNTAMAIGEKGASICIKELGVGP</sequence>
<feature type="binding site" evidence="2">
    <location>
        <position position="98"/>
    </location>
    <ligand>
        <name>FAD</name>
        <dbReference type="ChEBI" id="CHEBI:57692"/>
    </ligand>
</feature>
<dbReference type="SUPFAM" id="SSF51905">
    <property type="entry name" value="FAD/NAD(P)-binding domain"/>
    <property type="match status" value="1"/>
</dbReference>
<dbReference type="EMBL" id="RYZI01000010">
    <property type="protein sequence ID" value="RWA14286.1"/>
    <property type="molecule type" value="Genomic_DNA"/>
</dbReference>
<dbReference type="GO" id="GO:0050660">
    <property type="term" value="F:flavin adenine dinucleotide binding"/>
    <property type="evidence" value="ECO:0007669"/>
    <property type="project" value="InterPro"/>
</dbReference>
<keyword evidence="2" id="KW-0285">Flavoprotein</keyword>
<feature type="binding site" evidence="2">
    <location>
        <position position="237"/>
    </location>
    <ligand>
        <name>FAD</name>
        <dbReference type="ChEBI" id="CHEBI:57692"/>
    </ligand>
</feature>
<dbReference type="InterPro" id="IPR007867">
    <property type="entry name" value="GMC_OxRtase_C"/>
</dbReference>
<dbReference type="InterPro" id="IPR012132">
    <property type="entry name" value="GMC_OxRdtase"/>
</dbReference>
<evidence type="ECO:0000313" key="5">
    <source>
        <dbReference type="Proteomes" id="UP000286045"/>
    </source>
</evidence>
<evidence type="ECO:0000313" key="4">
    <source>
        <dbReference type="EMBL" id="RWA14286.1"/>
    </source>
</evidence>
<comment type="similarity">
    <text evidence="1">Belongs to the GMC oxidoreductase family.</text>
</comment>
<dbReference type="Pfam" id="PF00732">
    <property type="entry name" value="GMC_oxred_N"/>
    <property type="match status" value="1"/>
</dbReference>
<accession>A0A439DIQ6</accession>
<evidence type="ECO:0000259" key="3">
    <source>
        <dbReference type="PROSITE" id="PS00624"/>
    </source>
</evidence>
<dbReference type="SUPFAM" id="SSF54373">
    <property type="entry name" value="FAD-linked reductases, C-terminal domain"/>
    <property type="match status" value="1"/>
</dbReference>
<dbReference type="Gene3D" id="3.30.560.10">
    <property type="entry name" value="Glucose Oxidase, domain 3"/>
    <property type="match status" value="1"/>
</dbReference>
<name>A0A439DIQ6_9PEZI</name>
<proteinExistence type="inferred from homology"/>
<feature type="binding site" evidence="2">
    <location>
        <begin position="535"/>
        <end position="536"/>
    </location>
    <ligand>
        <name>FAD</name>
        <dbReference type="ChEBI" id="CHEBI:57692"/>
    </ligand>
</feature>
<protein>
    <recommendedName>
        <fullName evidence="3">Glucose-methanol-choline oxidoreductase N-terminal domain-containing protein</fullName>
    </recommendedName>
</protein>
<reference evidence="4 5" key="1">
    <citation type="submission" date="2018-12" db="EMBL/GenBank/DDBJ databases">
        <title>Draft genome sequence of Xylaria grammica IHI A82.</title>
        <authorList>
            <person name="Buettner E."/>
            <person name="Kellner H."/>
        </authorList>
    </citation>
    <scope>NUCLEOTIDE SEQUENCE [LARGE SCALE GENOMIC DNA]</scope>
    <source>
        <strain evidence="4 5">IHI A82</strain>
    </source>
</reference>
<dbReference type="Proteomes" id="UP000286045">
    <property type="component" value="Unassembled WGS sequence"/>
</dbReference>
<evidence type="ECO:0000256" key="1">
    <source>
        <dbReference type="ARBA" id="ARBA00010790"/>
    </source>
</evidence>
<comment type="cofactor">
    <cofactor evidence="2">
        <name>FAD</name>
        <dbReference type="ChEBI" id="CHEBI:57692"/>
    </cofactor>
</comment>
<dbReference type="AlphaFoldDB" id="A0A439DIQ6"/>
<dbReference type="Pfam" id="PF05199">
    <property type="entry name" value="GMC_oxred_C"/>
    <property type="match status" value="1"/>
</dbReference>